<reference evidence="1 2" key="1">
    <citation type="submission" date="2018-10" db="EMBL/GenBank/DDBJ databases">
        <title>Genome Sequence of Cohnella sp.</title>
        <authorList>
            <person name="Srinivasan S."/>
            <person name="Kim M.K."/>
        </authorList>
    </citation>
    <scope>NUCLEOTIDE SEQUENCE [LARGE SCALE GENOMIC DNA]</scope>
    <source>
        <strain evidence="1 2">18JY8-7</strain>
    </source>
</reference>
<sequence length="167" mass="19153">MKRVYGLEMRLPEGKTPGFYAQIVKGIAERTVLYDRHKELLIFGDSSGLPNVLELLAHYKVEAEPVDLLCAPSENVRGTDRFDDFAFVSREGRAYFDLAYAAAFRLNEQRPEAETAPALMQLEEHLLAEIVEGDTRWQVIERQLADLAERVARAYHCGVEWWNPDRL</sequence>
<dbReference type="Proteomes" id="UP000269097">
    <property type="component" value="Chromosome"/>
</dbReference>
<dbReference type="KEGG" id="coh:EAV92_03880"/>
<dbReference type="RefSeq" id="WP_123039847.1">
    <property type="nucleotide sequence ID" value="NZ_CP033433.1"/>
</dbReference>
<name>A0A3G3JU75_9BACL</name>
<organism evidence="1 2">
    <name type="scientific">Cohnella candidum</name>
    <dbReference type="NCBI Taxonomy" id="2674991"/>
    <lineage>
        <taxon>Bacteria</taxon>
        <taxon>Bacillati</taxon>
        <taxon>Bacillota</taxon>
        <taxon>Bacilli</taxon>
        <taxon>Bacillales</taxon>
        <taxon>Paenibacillaceae</taxon>
        <taxon>Cohnella</taxon>
    </lineage>
</organism>
<dbReference type="AlphaFoldDB" id="A0A3G3JU75"/>
<protein>
    <submittedName>
        <fullName evidence="1">Uncharacterized protein</fullName>
    </submittedName>
</protein>
<keyword evidence="2" id="KW-1185">Reference proteome</keyword>
<accession>A0A3G3JU75</accession>
<gene>
    <name evidence="1" type="ORF">EAV92_03880</name>
</gene>
<proteinExistence type="predicted"/>
<evidence type="ECO:0000313" key="2">
    <source>
        <dbReference type="Proteomes" id="UP000269097"/>
    </source>
</evidence>
<dbReference type="EMBL" id="CP033433">
    <property type="protein sequence ID" value="AYQ71785.1"/>
    <property type="molecule type" value="Genomic_DNA"/>
</dbReference>
<evidence type="ECO:0000313" key="1">
    <source>
        <dbReference type="EMBL" id="AYQ71785.1"/>
    </source>
</evidence>